<dbReference type="GO" id="GO:0010124">
    <property type="term" value="P:phenylacetate catabolic process"/>
    <property type="evidence" value="ECO:0007669"/>
    <property type="project" value="UniProtKB-UniRule"/>
</dbReference>
<dbReference type="PANTHER" id="PTHR43439:SF2">
    <property type="entry name" value="ENZYME, PUTATIVE (JCVI)-RELATED"/>
    <property type="match status" value="1"/>
</dbReference>
<evidence type="ECO:0000259" key="14">
    <source>
        <dbReference type="Pfam" id="PF14535"/>
    </source>
</evidence>
<comment type="similarity">
    <text evidence="7 11">Belongs to the phenylacetyl-CoA ligase family.</text>
</comment>
<dbReference type="Gene3D" id="3.40.50.12780">
    <property type="entry name" value="N-terminal domain of ligase-like"/>
    <property type="match status" value="1"/>
</dbReference>
<feature type="domain" description="AMP-dependent synthetase/ligase" evidence="13">
    <location>
        <begin position="86"/>
        <end position="291"/>
    </location>
</feature>
<gene>
    <name evidence="15" type="ORF">IAA96_05160</name>
</gene>
<proteinExistence type="inferred from homology"/>
<comment type="catalytic activity">
    <reaction evidence="11">
        <text>2-phenylacetate + ATP + CoA = phenylacetyl-CoA + AMP + diphosphate</text>
        <dbReference type="Rhea" id="RHEA:20956"/>
        <dbReference type="ChEBI" id="CHEBI:18401"/>
        <dbReference type="ChEBI" id="CHEBI:30616"/>
        <dbReference type="ChEBI" id="CHEBI:33019"/>
        <dbReference type="ChEBI" id="CHEBI:57287"/>
        <dbReference type="ChEBI" id="CHEBI:57390"/>
        <dbReference type="ChEBI" id="CHEBI:456215"/>
        <dbReference type="EC" id="6.2.1.30"/>
    </reaction>
</comment>
<dbReference type="InterPro" id="IPR000873">
    <property type="entry name" value="AMP-dep_synth/lig_dom"/>
</dbReference>
<evidence type="ECO:0000256" key="7">
    <source>
        <dbReference type="ARBA" id="ARBA00061566"/>
    </source>
</evidence>
<dbReference type="Pfam" id="PF14535">
    <property type="entry name" value="AMP-binding_C_2"/>
    <property type="match status" value="1"/>
</dbReference>
<keyword evidence="4 11" id="KW-0436">Ligase</keyword>
<comment type="caution">
    <text evidence="15">The sequence shown here is derived from an EMBL/GenBank/DDBJ whole genome shotgun (WGS) entry which is preliminary data.</text>
</comment>
<protein>
    <recommendedName>
        <fullName evidence="9 11">Phenylacetate-coenzyme A ligase</fullName>
        <ecNumber evidence="8 11">6.2.1.30</ecNumber>
    </recommendedName>
    <alternativeName>
        <fullName evidence="10 11">Phenylacetyl-CoA ligase</fullName>
    </alternativeName>
</protein>
<dbReference type="EC" id="6.2.1.30" evidence="8 11"/>
<evidence type="ECO:0000256" key="9">
    <source>
        <dbReference type="ARBA" id="ARBA00068695"/>
    </source>
</evidence>
<name>A0A9D9EMZ4_9SPIR</name>
<keyword evidence="5 11" id="KW-0547">Nucleotide-binding</keyword>
<dbReference type="GO" id="GO:0047475">
    <property type="term" value="F:phenylacetate-CoA ligase activity"/>
    <property type="evidence" value="ECO:0007669"/>
    <property type="project" value="UniProtKB-EC"/>
</dbReference>
<evidence type="ECO:0000313" key="16">
    <source>
        <dbReference type="Proteomes" id="UP000823616"/>
    </source>
</evidence>
<dbReference type="GO" id="GO:0000166">
    <property type="term" value="F:nucleotide binding"/>
    <property type="evidence" value="ECO:0007669"/>
    <property type="project" value="UniProtKB-KW"/>
</dbReference>
<organism evidence="15 16">
    <name type="scientific">Candidatus Avitreponema avistercoris</name>
    <dbReference type="NCBI Taxonomy" id="2840705"/>
    <lineage>
        <taxon>Bacteria</taxon>
        <taxon>Pseudomonadati</taxon>
        <taxon>Spirochaetota</taxon>
        <taxon>Spirochaetia</taxon>
        <taxon>Spirochaetales</taxon>
        <taxon>Candidatus Avitreponema</taxon>
    </lineage>
</organism>
<comment type="pathway">
    <text evidence="6 11">Aromatic compound metabolism; phenylacetate degradation.</text>
</comment>
<comment type="function">
    <text evidence="11">Catalyzes the activation of phenylacetic acid (PA) to phenylacetyl-CoA (PA-CoA).</text>
</comment>
<evidence type="ECO:0000256" key="5">
    <source>
        <dbReference type="ARBA" id="ARBA00022741"/>
    </source>
</evidence>
<evidence type="ECO:0000256" key="12">
    <source>
        <dbReference type="SAM" id="MobiDB-lite"/>
    </source>
</evidence>
<feature type="domain" description="AMP-dependent ligase C-terminal" evidence="14">
    <location>
        <begin position="341"/>
        <end position="437"/>
    </location>
</feature>
<keyword evidence="2" id="KW-0596">Phosphopantetheine</keyword>
<evidence type="ECO:0000256" key="2">
    <source>
        <dbReference type="ARBA" id="ARBA00022450"/>
    </source>
</evidence>
<dbReference type="InterPro" id="IPR042099">
    <property type="entry name" value="ANL_N_sf"/>
</dbReference>
<evidence type="ECO:0000256" key="1">
    <source>
        <dbReference type="ARBA" id="ARBA00011245"/>
    </source>
</evidence>
<dbReference type="EMBL" id="JADIMS010000088">
    <property type="protein sequence ID" value="MBO8450478.1"/>
    <property type="molecule type" value="Genomic_DNA"/>
</dbReference>
<evidence type="ECO:0000256" key="8">
    <source>
        <dbReference type="ARBA" id="ARBA00066629"/>
    </source>
</evidence>
<evidence type="ECO:0000256" key="11">
    <source>
        <dbReference type="PIRNR" id="PIRNR006444"/>
    </source>
</evidence>
<dbReference type="PANTHER" id="PTHR43439">
    <property type="entry name" value="PHENYLACETATE-COENZYME A LIGASE"/>
    <property type="match status" value="1"/>
</dbReference>
<evidence type="ECO:0000313" key="15">
    <source>
        <dbReference type="EMBL" id="MBO8450478.1"/>
    </source>
</evidence>
<dbReference type="InterPro" id="IPR045851">
    <property type="entry name" value="AMP-bd_C_sf"/>
</dbReference>
<sequence length="440" mass="49032">MHGEITEIPFLDRKTETAPREELTRIQLAGLREQVASALRTDFYRKKYGPLGITPDSIRTLDDLRRLPFTTKNDLREAYPFGLLAVPKSDVVRMHASSGTTGSPTVIYLTQKDLDAAADTMARSLVAAGCTRDDVLQNMMTYGLFTGGLVLHYGAERLGMMVIPISSGNTIRQLKFMRDFGTTVVHATPSYLLHLHAAMLESGEGRSAYRLRKAIAGAEPHSEELRRKIEDTLGIEVYNNYGMSEMNGPGPAIECVFRQGMHIWEDRYIPEIIDPDTLEPVPEGETGELVLTILCRSAMPLIRYRTRDLTRFLPEPCPCGRTHRRIARLTGRTDDMLIINGVNVFPSQIEEVLLRMKGVGANYLIVVDKNGSLDKLTVQVEITAEAFADDSRAINALRERLRSEISALITISPAVEIKEPGSLPVSEGKAKRVEDRRPPE</sequence>
<dbReference type="Proteomes" id="UP000823616">
    <property type="component" value="Unassembled WGS sequence"/>
</dbReference>
<feature type="region of interest" description="Disordered" evidence="12">
    <location>
        <begin position="421"/>
        <end position="440"/>
    </location>
</feature>
<accession>A0A9D9EMZ4</accession>
<keyword evidence="3" id="KW-0597">Phosphoprotein</keyword>
<dbReference type="InterPro" id="IPR051414">
    <property type="entry name" value="Adenylate-forming_Reductase"/>
</dbReference>
<evidence type="ECO:0000256" key="10">
    <source>
        <dbReference type="ARBA" id="ARBA00075111"/>
    </source>
</evidence>
<evidence type="ECO:0000256" key="4">
    <source>
        <dbReference type="ARBA" id="ARBA00022598"/>
    </source>
</evidence>
<reference evidence="15" key="1">
    <citation type="submission" date="2020-10" db="EMBL/GenBank/DDBJ databases">
        <authorList>
            <person name="Gilroy R."/>
        </authorList>
    </citation>
    <scope>NUCLEOTIDE SEQUENCE</scope>
    <source>
        <strain evidence="15">B3-4054</strain>
    </source>
</reference>
<dbReference type="InterPro" id="IPR028154">
    <property type="entry name" value="AMP-dep_Lig_C"/>
</dbReference>
<dbReference type="CDD" id="cd05913">
    <property type="entry name" value="PaaK"/>
    <property type="match status" value="1"/>
</dbReference>
<dbReference type="InterPro" id="IPR011880">
    <property type="entry name" value="PA_CoA_ligase"/>
</dbReference>
<evidence type="ECO:0000259" key="13">
    <source>
        <dbReference type="Pfam" id="PF00501"/>
    </source>
</evidence>
<evidence type="ECO:0000256" key="6">
    <source>
        <dbReference type="ARBA" id="ARBA00060591"/>
    </source>
</evidence>
<reference evidence="15" key="2">
    <citation type="journal article" date="2021" name="PeerJ">
        <title>Extensive microbial diversity within the chicken gut microbiome revealed by metagenomics and culture.</title>
        <authorList>
            <person name="Gilroy R."/>
            <person name="Ravi A."/>
            <person name="Getino M."/>
            <person name="Pursley I."/>
            <person name="Horton D.L."/>
            <person name="Alikhan N.F."/>
            <person name="Baker D."/>
            <person name="Gharbi K."/>
            <person name="Hall N."/>
            <person name="Watson M."/>
            <person name="Adriaenssens E.M."/>
            <person name="Foster-Nyarko E."/>
            <person name="Jarju S."/>
            <person name="Secka A."/>
            <person name="Antonio M."/>
            <person name="Oren A."/>
            <person name="Chaudhuri R.R."/>
            <person name="La Ragione R."/>
            <person name="Hildebrand F."/>
            <person name="Pallen M.J."/>
        </authorList>
    </citation>
    <scope>NUCLEOTIDE SEQUENCE</scope>
    <source>
        <strain evidence="15">B3-4054</strain>
    </source>
</reference>
<dbReference type="FunFam" id="3.40.50.12780:FF:000016">
    <property type="entry name" value="Phenylacetate-coenzyme A ligase"/>
    <property type="match status" value="1"/>
</dbReference>
<dbReference type="AlphaFoldDB" id="A0A9D9EMZ4"/>
<dbReference type="PIRSF" id="PIRSF006444">
    <property type="entry name" value="PaaK"/>
    <property type="match status" value="1"/>
</dbReference>
<dbReference type="SUPFAM" id="SSF56801">
    <property type="entry name" value="Acetyl-CoA synthetase-like"/>
    <property type="match status" value="1"/>
</dbReference>
<dbReference type="Pfam" id="PF00501">
    <property type="entry name" value="AMP-binding"/>
    <property type="match status" value="1"/>
</dbReference>
<dbReference type="Gene3D" id="3.30.300.30">
    <property type="match status" value="1"/>
</dbReference>
<comment type="subunit">
    <text evidence="1">Monomer.</text>
</comment>
<feature type="compositionally biased region" description="Basic and acidic residues" evidence="12">
    <location>
        <begin position="428"/>
        <end position="440"/>
    </location>
</feature>
<evidence type="ECO:0000256" key="3">
    <source>
        <dbReference type="ARBA" id="ARBA00022553"/>
    </source>
</evidence>